<name>A0ABR4WE10_9GAMM</name>
<dbReference type="Pfam" id="PF00581">
    <property type="entry name" value="Rhodanese"/>
    <property type="match status" value="1"/>
</dbReference>
<dbReference type="InterPro" id="IPR001763">
    <property type="entry name" value="Rhodanese-like_dom"/>
</dbReference>
<evidence type="ECO:0000313" key="3">
    <source>
        <dbReference type="Proteomes" id="UP000029443"/>
    </source>
</evidence>
<dbReference type="InterPro" id="IPR036873">
    <property type="entry name" value="Rhodanese-like_dom_sf"/>
</dbReference>
<dbReference type="Proteomes" id="UP000029443">
    <property type="component" value="Unassembled WGS sequence"/>
</dbReference>
<evidence type="ECO:0000313" key="2">
    <source>
        <dbReference type="EMBL" id="KGD61483.1"/>
    </source>
</evidence>
<dbReference type="CDD" id="cd00158">
    <property type="entry name" value="RHOD"/>
    <property type="match status" value="1"/>
</dbReference>
<dbReference type="PANTHER" id="PTHR43031">
    <property type="entry name" value="FAD-DEPENDENT OXIDOREDUCTASE"/>
    <property type="match status" value="1"/>
</dbReference>
<gene>
    <name evidence="2" type="ORF">T9A_01432</name>
</gene>
<comment type="caution">
    <text evidence="2">The sequence shown here is derived from an EMBL/GenBank/DDBJ whole genome shotgun (WGS) entry which is preliminary data.</text>
</comment>
<dbReference type="RefSeq" id="WP_035246450.1">
    <property type="nucleotide sequence ID" value="NZ_ARXU01000004.1"/>
</dbReference>
<dbReference type="EMBL" id="ARXU01000004">
    <property type="protein sequence ID" value="KGD61483.1"/>
    <property type="molecule type" value="Genomic_DNA"/>
</dbReference>
<dbReference type="SMART" id="SM00450">
    <property type="entry name" value="RHOD"/>
    <property type="match status" value="1"/>
</dbReference>
<evidence type="ECO:0000259" key="1">
    <source>
        <dbReference type="PROSITE" id="PS50206"/>
    </source>
</evidence>
<dbReference type="Gene3D" id="3.40.250.10">
    <property type="entry name" value="Rhodanese-like domain"/>
    <property type="match status" value="1"/>
</dbReference>
<proteinExistence type="predicted"/>
<dbReference type="PANTHER" id="PTHR43031:SF16">
    <property type="entry name" value="OXIDOREDUCTASE"/>
    <property type="match status" value="1"/>
</dbReference>
<organism evidence="2 3">
    <name type="scientific">Alcanivorax jadensis T9</name>
    <dbReference type="NCBI Taxonomy" id="1177181"/>
    <lineage>
        <taxon>Bacteria</taxon>
        <taxon>Pseudomonadati</taxon>
        <taxon>Pseudomonadota</taxon>
        <taxon>Gammaproteobacteria</taxon>
        <taxon>Oceanospirillales</taxon>
        <taxon>Alcanivoracaceae</taxon>
        <taxon>Alcanivorax</taxon>
    </lineage>
</organism>
<reference evidence="2 3" key="1">
    <citation type="submission" date="2012-09" db="EMBL/GenBank/DDBJ databases">
        <title>Genome Sequence of alkane-degrading Bacterium Alcanivorax jadensis T9.</title>
        <authorList>
            <person name="Lai Q."/>
            <person name="Shao Z."/>
        </authorList>
    </citation>
    <scope>NUCLEOTIDE SEQUENCE [LARGE SCALE GENOMIC DNA]</scope>
    <source>
        <strain evidence="2 3">T9</strain>
    </source>
</reference>
<protein>
    <submittedName>
        <fullName evidence="2">Rhodanese domain-containing protein</fullName>
    </submittedName>
</protein>
<feature type="domain" description="Rhodanese" evidence="1">
    <location>
        <begin position="24"/>
        <end position="114"/>
    </location>
</feature>
<dbReference type="InterPro" id="IPR050229">
    <property type="entry name" value="GlpE_sulfurtransferase"/>
</dbReference>
<dbReference type="SUPFAM" id="SSF52821">
    <property type="entry name" value="Rhodanese/Cell cycle control phosphatase"/>
    <property type="match status" value="1"/>
</dbReference>
<dbReference type="PROSITE" id="PS50206">
    <property type="entry name" value="RHODANESE_3"/>
    <property type="match status" value="1"/>
</dbReference>
<sequence>MSPWRDWLPFGKVPELSAEQLAERLNEVQLLDVRTRREFLAGHISGARHLAITALNHGTVAALQLDQRRPVVAICRSAHRSIPATRQLIRMGFEAYQLAGGMKEWWGKNLPTDEKGYRQ</sequence>
<keyword evidence="3" id="KW-1185">Reference proteome</keyword>
<accession>A0ABR4WE10</accession>